<dbReference type="EMBL" id="REGR01000014">
    <property type="protein sequence ID" value="RXZ42511.1"/>
    <property type="molecule type" value="Genomic_DNA"/>
</dbReference>
<keyword evidence="2" id="KW-1185">Reference proteome</keyword>
<accession>A0ABY0FA18</accession>
<comment type="caution">
    <text evidence="1">The sequence shown here is derived from an EMBL/GenBank/DDBJ whole genome shotgun (WGS) entry which is preliminary data.</text>
</comment>
<name>A0ABY0FA18_9NEIS</name>
<dbReference type="InterPro" id="IPR000415">
    <property type="entry name" value="Nitroreductase-like"/>
</dbReference>
<dbReference type="Gene3D" id="3.40.109.10">
    <property type="entry name" value="NADH Oxidase"/>
    <property type="match status" value="1"/>
</dbReference>
<evidence type="ECO:0000313" key="2">
    <source>
        <dbReference type="Proteomes" id="UP000290682"/>
    </source>
</evidence>
<protein>
    <submittedName>
        <fullName evidence="1">Uncharacterized protein</fullName>
    </submittedName>
</protein>
<evidence type="ECO:0000313" key="1">
    <source>
        <dbReference type="EMBL" id="RXZ42511.1"/>
    </source>
</evidence>
<dbReference type="SUPFAM" id="SSF55469">
    <property type="entry name" value="FMN-dependent nitroreductase-like"/>
    <property type="match status" value="1"/>
</dbReference>
<gene>
    <name evidence="1" type="ORF">EBB06_11430</name>
</gene>
<reference evidence="1 2" key="1">
    <citation type="submission" date="2018-10" db="EMBL/GenBank/DDBJ databases">
        <title>Draft genome of Fastidiocella sp. strain 375T, a bacterium isolated from a karstic cave dripping water.</title>
        <authorList>
            <person name="Coelho C."/>
            <person name="Verissimo A."/>
            <person name="Tiago I."/>
        </authorList>
    </citation>
    <scope>NUCLEOTIDE SEQUENCE [LARGE SCALE GENOMIC DNA]</scope>
    <source>
        <strain evidence="1 2">CAVE-375</strain>
    </source>
</reference>
<sequence>MMRLHAKRFFLQEVHRKGPERGGHTFERLQETDSKLFYNAGTVIIIGGRSAEPFVVADCRLAAENLMPAACAMGLGWARRWPG</sequence>
<dbReference type="Proteomes" id="UP000290682">
    <property type="component" value="Unassembled WGS sequence"/>
</dbReference>
<organism evidence="1 2">
    <name type="scientific">Crenobacter cavernae</name>
    <dbReference type="NCBI Taxonomy" id="2290923"/>
    <lineage>
        <taxon>Bacteria</taxon>
        <taxon>Pseudomonadati</taxon>
        <taxon>Pseudomonadota</taxon>
        <taxon>Betaproteobacteria</taxon>
        <taxon>Neisseriales</taxon>
        <taxon>Neisseriaceae</taxon>
        <taxon>Crenobacter</taxon>
    </lineage>
</organism>
<proteinExistence type="predicted"/>
<dbReference type="RefSeq" id="WP_129213310.1">
    <property type="nucleotide sequence ID" value="NZ_REGR01000014.1"/>
</dbReference>